<dbReference type="EMBL" id="JAACLJ010000007">
    <property type="protein sequence ID" value="KAF4582910.1"/>
    <property type="molecule type" value="Genomic_DNA"/>
</dbReference>
<keyword evidence="2" id="KW-1133">Transmembrane helix</keyword>
<evidence type="ECO:0000313" key="4">
    <source>
        <dbReference type="Proteomes" id="UP000562929"/>
    </source>
</evidence>
<dbReference type="OrthoDB" id="4153178at2759"/>
<sequence>MPAYRKASDRPSNNSTIRLIWNQDEHGDGLADLEKHNRPHPSRSIMYSLFTSSDRNLHSSCSSRSNSISHTIPAWAKLYYGSGERRFLASALSSDSLFSDFNSRSRGSSFLSRSPSAERYPAAIRSPRRRPLQAMSQRRHNDTVTGHDGGVENNEPPPSSFGPRRLREQTSSIWSPHLRRDKRAYGYKLWDSPSTVWSANESLLSRRRVQPTLFAVGFLCPLAWVIAAFLPLPPMPRPKTIQEHLSASQAETQLEANLTLDMSDVRLYSHARWWRTLNRAMSVVGTFVVGAIIALIVTGVRQRWRS</sequence>
<reference evidence="3 4" key="1">
    <citation type="journal article" date="2020" name="G3 (Bethesda)">
        <title>Genetic Underpinnings of Host Manipulation by Ophiocordyceps as Revealed by Comparative Transcriptomics.</title>
        <authorList>
            <person name="Will I."/>
            <person name="Das B."/>
            <person name="Trinh T."/>
            <person name="Brachmann A."/>
            <person name="Ohm R.A."/>
            <person name="de Bekker C."/>
        </authorList>
    </citation>
    <scope>NUCLEOTIDE SEQUENCE [LARGE SCALE GENOMIC DNA]</scope>
    <source>
        <strain evidence="3 4">EC05</strain>
    </source>
</reference>
<protein>
    <submittedName>
        <fullName evidence="3">Serine-rich protein</fullName>
    </submittedName>
</protein>
<feature type="transmembrane region" description="Helical" evidence="2">
    <location>
        <begin position="212"/>
        <end position="230"/>
    </location>
</feature>
<feature type="compositionally biased region" description="Low complexity" evidence="1">
    <location>
        <begin position="103"/>
        <end position="115"/>
    </location>
</feature>
<keyword evidence="2" id="KW-0472">Membrane</keyword>
<evidence type="ECO:0000256" key="1">
    <source>
        <dbReference type="SAM" id="MobiDB-lite"/>
    </source>
</evidence>
<feature type="region of interest" description="Disordered" evidence="1">
    <location>
        <begin position="103"/>
        <end position="166"/>
    </location>
</feature>
<accession>A0A8H4VBG3</accession>
<keyword evidence="4" id="KW-1185">Reference proteome</keyword>
<keyword evidence="2" id="KW-0812">Transmembrane</keyword>
<organism evidence="3 4">
    <name type="scientific">Ophiocordyceps camponoti-floridani</name>
    <dbReference type="NCBI Taxonomy" id="2030778"/>
    <lineage>
        <taxon>Eukaryota</taxon>
        <taxon>Fungi</taxon>
        <taxon>Dikarya</taxon>
        <taxon>Ascomycota</taxon>
        <taxon>Pezizomycotina</taxon>
        <taxon>Sordariomycetes</taxon>
        <taxon>Hypocreomycetidae</taxon>
        <taxon>Hypocreales</taxon>
        <taxon>Ophiocordycipitaceae</taxon>
        <taxon>Ophiocordyceps</taxon>
    </lineage>
</organism>
<dbReference type="AlphaFoldDB" id="A0A8H4VBG3"/>
<evidence type="ECO:0000313" key="3">
    <source>
        <dbReference type="EMBL" id="KAF4582910.1"/>
    </source>
</evidence>
<evidence type="ECO:0000256" key="2">
    <source>
        <dbReference type="SAM" id="Phobius"/>
    </source>
</evidence>
<name>A0A8H4VBG3_9HYPO</name>
<gene>
    <name evidence="3" type="ORF">GQ602_006054</name>
</gene>
<comment type="caution">
    <text evidence="3">The sequence shown here is derived from an EMBL/GenBank/DDBJ whole genome shotgun (WGS) entry which is preliminary data.</text>
</comment>
<dbReference type="Proteomes" id="UP000562929">
    <property type="component" value="Unassembled WGS sequence"/>
</dbReference>
<proteinExistence type="predicted"/>
<feature type="transmembrane region" description="Helical" evidence="2">
    <location>
        <begin position="280"/>
        <end position="300"/>
    </location>
</feature>